<keyword evidence="5 10" id="KW-0812">Transmembrane</keyword>
<feature type="domain" description="Secretin/TonB short N-terminal" evidence="13">
    <location>
        <begin position="50"/>
        <end position="101"/>
    </location>
</feature>
<keyword evidence="14" id="KW-0675">Receptor</keyword>
<dbReference type="SMART" id="SM00965">
    <property type="entry name" value="STN"/>
    <property type="match status" value="1"/>
</dbReference>
<keyword evidence="4" id="KW-0410">Iron transport</keyword>
<dbReference type="InterPro" id="IPR012910">
    <property type="entry name" value="Plug_dom"/>
</dbReference>
<dbReference type="AlphaFoldDB" id="A0A7W3FP30"/>
<evidence type="ECO:0000256" key="8">
    <source>
        <dbReference type="ARBA" id="ARBA00023136"/>
    </source>
</evidence>
<dbReference type="GO" id="GO:0009279">
    <property type="term" value="C:cell outer membrane"/>
    <property type="evidence" value="ECO:0007669"/>
    <property type="project" value="UniProtKB-SubCell"/>
</dbReference>
<feature type="chain" id="PRO_5030702445" evidence="12">
    <location>
        <begin position="24"/>
        <end position="1039"/>
    </location>
</feature>
<dbReference type="SUPFAM" id="SSF56935">
    <property type="entry name" value="Porins"/>
    <property type="match status" value="1"/>
</dbReference>
<evidence type="ECO:0000256" key="2">
    <source>
        <dbReference type="ARBA" id="ARBA00022448"/>
    </source>
</evidence>
<reference evidence="14 15" key="1">
    <citation type="submission" date="2020-08" db="EMBL/GenBank/DDBJ databases">
        <title>Stenotrophomonas tumulicola JCM 30961.</title>
        <authorList>
            <person name="Deng Y."/>
        </authorList>
    </citation>
    <scope>NUCLEOTIDE SEQUENCE [LARGE SCALE GENOMIC DNA]</scope>
    <source>
        <strain evidence="14 15">JCM 30961</strain>
    </source>
</reference>
<dbReference type="Pfam" id="PF07715">
    <property type="entry name" value="Plug"/>
    <property type="match status" value="1"/>
</dbReference>
<dbReference type="Proteomes" id="UP000547058">
    <property type="component" value="Unassembled WGS sequence"/>
</dbReference>
<name>A0A7W3FP30_9GAMM</name>
<sequence length="1039" mass="113260">MRSSLSRLAVGVTFAMVCLQVSAQAHGAAFDIAAQPASSGVREFARQAGIQVIISGTDAQGRQVNRLHGEMETRAALEALIRGTGLVVRSFDGRLAVLGAQQPAAAADGEGEIGTLDKMVVTGSRIARPELESSMPIGVIDMQRAMSQGKTTLYETVLQDVAVGPGNGPYSSAPEGQYDGGMATIELRNMGVARSLTLVDGRRRVSSGQSSSAVDINMIPAAMVDRVEIITGGAAAVYGADAVTGAANIITRKDFEGLEFSATTGFSQDGGGEKSQFSLVAGTAFADGRGSMMFGGTWAKNDPIIFHERYSKDTNLSYQVNPENTGPNDGIPDRIIRYNMTNMYLQPVANIYAGGKTYLLNPDGSAYVGAYTTCESGCDSSRDGGDGGMPQSQYWSDFLIAPIENASFLGRFDYQLSDRVKLGMNFDYGRSKYNAYRRPYRDDDRLTWLNGAGGATAYLDNPFLPGSFRDVMLANGLDSTPVRRSYENFGQMTDHSDRQTTNLGATLEGELPGGFHWEAFWQHGRSTNDIRADNVPIASRFIAARDVIADAAGNPICRDEAARAIGCVPFNIFSTDELSPEVRDWMLASRRKHREQRQTIYGASIAGNLFALPAGEVQAVLGVEHRRESIHNVDDNGAAPPASELSHLGAWAPYEPELAASNDVSEVYAELVVPVLADLPFAHRLTVEGAYRYSDYSDFDSTNTWKLGASWAPIESLTFRATRSRSVRVPNFGELYSARAVQEIGVRDACLETSYQANPTRIANCAALMQQLGVATPYLPSEIGTGYVISGGSPDVTPETSDSISAGLVWQPQFLQGLDLTLDYWNIKLDNMITAISQQNILNLCVDLPSTDNEFCDRVTRDARGYAEGVDTSYMNVSESEAKGIDLGANYRFDLGPGRLSMGLRASYLLKYETTTLPGVDTSRIIYDGGYQNPDLRGNLSMTYDVGDWEIGLNNRYWGKALNYTNVSSEAYDRNKLPARLYNDLAVGWHMNERTVFRVGINNLFDVQPPYRPRTYYQGGGGVYDVYGRYFYFNAKVSF</sequence>
<dbReference type="InterPro" id="IPR011662">
    <property type="entry name" value="Secretin/TonB_short_N"/>
</dbReference>
<accession>A0A7W3FP30</accession>
<keyword evidence="3 10" id="KW-1134">Transmembrane beta strand</keyword>
<keyword evidence="7 11" id="KW-0798">TonB box</keyword>
<organism evidence="14 15">
    <name type="scientific">Stenotrophomonas tumulicola</name>
    <dbReference type="NCBI Taxonomy" id="1685415"/>
    <lineage>
        <taxon>Bacteria</taxon>
        <taxon>Pseudomonadati</taxon>
        <taxon>Pseudomonadota</taxon>
        <taxon>Gammaproteobacteria</taxon>
        <taxon>Lysobacterales</taxon>
        <taxon>Lysobacteraceae</taxon>
        <taxon>Stenotrophomonas</taxon>
    </lineage>
</organism>
<dbReference type="InterPro" id="IPR037066">
    <property type="entry name" value="Plug_dom_sf"/>
</dbReference>
<feature type="signal peptide" evidence="12">
    <location>
        <begin position="1"/>
        <end position="23"/>
    </location>
</feature>
<dbReference type="PANTHER" id="PTHR47234">
    <property type="match status" value="1"/>
</dbReference>
<keyword evidence="15" id="KW-1185">Reference proteome</keyword>
<dbReference type="EMBL" id="JACGXS010000008">
    <property type="protein sequence ID" value="MBA8683065.1"/>
    <property type="molecule type" value="Genomic_DNA"/>
</dbReference>
<dbReference type="InterPro" id="IPR000531">
    <property type="entry name" value="Beta-barrel_TonB"/>
</dbReference>
<evidence type="ECO:0000259" key="13">
    <source>
        <dbReference type="SMART" id="SM00965"/>
    </source>
</evidence>
<keyword evidence="9 10" id="KW-0998">Cell outer membrane</keyword>
<dbReference type="PANTHER" id="PTHR47234:SF2">
    <property type="entry name" value="TONB-DEPENDENT RECEPTOR"/>
    <property type="match status" value="1"/>
</dbReference>
<protein>
    <submittedName>
        <fullName evidence="14">TonB-dependent receptor</fullName>
    </submittedName>
</protein>
<keyword evidence="6" id="KW-0408">Iron</keyword>
<evidence type="ECO:0000256" key="5">
    <source>
        <dbReference type="ARBA" id="ARBA00022692"/>
    </source>
</evidence>
<dbReference type="Gene3D" id="2.40.170.20">
    <property type="entry name" value="TonB-dependent receptor, beta-barrel domain"/>
    <property type="match status" value="1"/>
</dbReference>
<comment type="subcellular location">
    <subcellularLocation>
        <location evidence="1 10">Cell outer membrane</location>
        <topology evidence="1 10">Multi-pass membrane protein</topology>
    </subcellularLocation>
</comment>
<evidence type="ECO:0000256" key="11">
    <source>
        <dbReference type="RuleBase" id="RU003357"/>
    </source>
</evidence>
<dbReference type="RefSeq" id="WP_182340191.1">
    <property type="nucleotide sequence ID" value="NZ_JACGXS010000008.1"/>
</dbReference>
<keyword evidence="8 10" id="KW-0472">Membrane</keyword>
<dbReference type="PROSITE" id="PS52016">
    <property type="entry name" value="TONB_DEPENDENT_REC_3"/>
    <property type="match status" value="1"/>
</dbReference>
<dbReference type="Gene3D" id="3.55.50.30">
    <property type="match status" value="1"/>
</dbReference>
<dbReference type="GO" id="GO:0006826">
    <property type="term" value="P:iron ion transport"/>
    <property type="evidence" value="ECO:0007669"/>
    <property type="project" value="UniProtKB-KW"/>
</dbReference>
<evidence type="ECO:0000256" key="3">
    <source>
        <dbReference type="ARBA" id="ARBA00022452"/>
    </source>
</evidence>
<evidence type="ECO:0000313" key="15">
    <source>
        <dbReference type="Proteomes" id="UP000547058"/>
    </source>
</evidence>
<evidence type="ECO:0000256" key="1">
    <source>
        <dbReference type="ARBA" id="ARBA00004571"/>
    </source>
</evidence>
<keyword evidence="2 10" id="KW-0813">Transport</keyword>
<keyword evidence="4" id="KW-0406">Ion transport</keyword>
<evidence type="ECO:0000256" key="10">
    <source>
        <dbReference type="PROSITE-ProRule" id="PRU01360"/>
    </source>
</evidence>
<keyword evidence="12" id="KW-0732">Signal</keyword>
<evidence type="ECO:0000256" key="12">
    <source>
        <dbReference type="SAM" id="SignalP"/>
    </source>
</evidence>
<proteinExistence type="inferred from homology"/>
<evidence type="ECO:0000256" key="7">
    <source>
        <dbReference type="ARBA" id="ARBA00023077"/>
    </source>
</evidence>
<dbReference type="InterPro" id="IPR036942">
    <property type="entry name" value="Beta-barrel_TonB_sf"/>
</dbReference>
<evidence type="ECO:0000256" key="6">
    <source>
        <dbReference type="ARBA" id="ARBA00023004"/>
    </source>
</evidence>
<evidence type="ECO:0000313" key="14">
    <source>
        <dbReference type="EMBL" id="MBA8683065.1"/>
    </source>
</evidence>
<dbReference type="Gene3D" id="2.170.130.10">
    <property type="entry name" value="TonB-dependent receptor, plug domain"/>
    <property type="match status" value="1"/>
</dbReference>
<comment type="similarity">
    <text evidence="10 11">Belongs to the TonB-dependent receptor family.</text>
</comment>
<evidence type="ECO:0000256" key="4">
    <source>
        <dbReference type="ARBA" id="ARBA00022496"/>
    </source>
</evidence>
<comment type="caution">
    <text evidence="14">The sequence shown here is derived from an EMBL/GenBank/DDBJ whole genome shotgun (WGS) entry which is preliminary data.</text>
</comment>
<gene>
    <name evidence="14" type="ORF">H4O11_14795</name>
</gene>
<dbReference type="Pfam" id="PF00593">
    <property type="entry name" value="TonB_dep_Rec_b-barrel"/>
    <property type="match status" value="1"/>
</dbReference>
<dbReference type="InterPro" id="IPR039426">
    <property type="entry name" value="TonB-dep_rcpt-like"/>
</dbReference>
<evidence type="ECO:0000256" key="9">
    <source>
        <dbReference type="ARBA" id="ARBA00023237"/>
    </source>
</evidence>